<keyword evidence="1" id="KW-1133">Transmembrane helix</keyword>
<feature type="transmembrane region" description="Helical" evidence="1">
    <location>
        <begin position="124"/>
        <end position="142"/>
    </location>
</feature>
<feature type="domain" description="GGDEF" evidence="3">
    <location>
        <begin position="295"/>
        <end position="429"/>
    </location>
</feature>
<dbReference type="AlphaFoldDB" id="A0A8D5JKM9"/>
<dbReference type="InterPro" id="IPR035919">
    <property type="entry name" value="EAL_sf"/>
</dbReference>
<feature type="transmembrane region" description="Helical" evidence="1">
    <location>
        <begin position="92"/>
        <end position="115"/>
    </location>
</feature>
<keyword evidence="1" id="KW-0472">Membrane</keyword>
<dbReference type="NCBIfam" id="TIGR00254">
    <property type="entry name" value="GGDEF"/>
    <property type="match status" value="1"/>
</dbReference>
<name>A0A8D5JKM9_9PROT</name>
<evidence type="ECO:0000259" key="2">
    <source>
        <dbReference type="PROSITE" id="PS50883"/>
    </source>
</evidence>
<dbReference type="FunFam" id="3.30.70.270:FF:000001">
    <property type="entry name" value="Diguanylate cyclase domain protein"/>
    <property type="match status" value="1"/>
</dbReference>
<feature type="domain" description="EAL" evidence="2">
    <location>
        <begin position="438"/>
        <end position="695"/>
    </location>
</feature>
<dbReference type="CDD" id="cd01948">
    <property type="entry name" value="EAL"/>
    <property type="match status" value="1"/>
</dbReference>
<dbReference type="Gene3D" id="3.30.70.270">
    <property type="match status" value="1"/>
</dbReference>
<dbReference type="Gene3D" id="3.20.20.450">
    <property type="entry name" value="EAL domain"/>
    <property type="match status" value="1"/>
</dbReference>
<organism evidence="4 5">
    <name type="scientific">Methyloradius palustris</name>
    <dbReference type="NCBI Taxonomy" id="2778876"/>
    <lineage>
        <taxon>Bacteria</taxon>
        <taxon>Pseudomonadati</taxon>
        <taxon>Pseudomonadota</taxon>
        <taxon>Betaproteobacteria</taxon>
        <taxon>Nitrosomonadales</taxon>
        <taxon>Methylophilaceae</taxon>
        <taxon>Methyloradius</taxon>
    </lineage>
</organism>
<evidence type="ECO:0000313" key="4">
    <source>
        <dbReference type="EMBL" id="BCM24070.1"/>
    </source>
</evidence>
<evidence type="ECO:0008006" key="6">
    <source>
        <dbReference type="Google" id="ProtNLM"/>
    </source>
</evidence>
<dbReference type="SMART" id="SM00052">
    <property type="entry name" value="EAL"/>
    <property type="match status" value="1"/>
</dbReference>
<dbReference type="CDD" id="cd01949">
    <property type="entry name" value="GGDEF"/>
    <property type="match status" value="1"/>
</dbReference>
<sequence>MLGIASYFVGQLLWDVQQYFHWNAFPAPADVFYLLLGPFCLIGLLQVLNAKLEGAKKIAAWIDLSTISISVIGLVLALYLSNDTDRRLPQMLAVISYPIGLLSAASVALLINLFLRLKPCWPNYLFFLAFMIEGSIWMQWNLDVLDTQIEQGQLLKNMFSVADILIGLSAMGWRAEVSDSLKQIAISRFIQRLIPVASMFISVLTIIVIFFDTVVPIAKFVALISALLIIVLAMMRQSLLLVDSERLLEADRLINEANLRYEYLANHDVLTGLPNRRLFQDRLTHAIAMANRHHYELALLFIDIDRFKDVNDSLGHIQGDMLLVELVSRLKGRLREQDTFARIGGDEFVVLMENIESKNQAAVIAQTIIDLLEAPFTLKNNQQVVVGASIGISLFPYDAENDVQLIRNADSAMYRAKESGRNNHQFYTAELTKIAHARFTLDTQLRQGIEAKQFVLFYQPIVEYDKDTKLTKVVGVEALIRWYRNGNELVMPNDFIPFAEDTGLIVPIGKWVLQQACKQLVEWDALGLSDLKLAVNISPRQFHDANFINSIESVLNESGLSANRLTLEITEGAIMEQEDMAVEILLALKALGLRIAIDDFGTGHSSLSKLRFLPLDELKIDRAFVRNIPENSDDMHIATTILAMAKGLRLHVVAEGIETEEQLAFFAHSGCEQYQGYKFSRPLPAADLPAFIQNI</sequence>
<dbReference type="SUPFAM" id="SSF141868">
    <property type="entry name" value="EAL domain-like"/>
    <property type="match status" value="1"/>
</dbReference>
<dbReference type="PROSITE" id="PS50887">
    <property type="entry name" value="GGDEF"/>
    <property type="match status" value="1"/>
</dbReference>
<dbReference type="InterPro" id="IPR000160">
    <property type="entry name" value="GGDEF_dom"/>
</dbReference>
<keyword evidence="1" id="KW-0812">Transmembrane</keyword>
<gene>
    <name evidence="4" type="ORF">ZMTM_03290</name>
</gene>
<feature type="transmembrane region" description="Helical" evidence="1">
    <location>
        <begin position="217"/>
        <end position="235"/>
    </location>
</feature>
<dbReference type="Pfam" id="PF00990">
    <property type="entry name" value="GGDEF"/>
    <property type="match status" value="1"/>
</dbReference>
<evidence type="ECO:0000256" key="1">
    <source>
        <dbReference type="SAM" id="Phobius"/>
    </source>
</evidence>
<dbReference type="SMART" id="SM00267">
    <property type="entry name" value="GGDEF"/>
    <property type="match status" value="1"/>
</dbReference>
<dbReference type="EMBL" id="AP024110">
    <property type="protein sequence ID" value="BCM24070.1"/>
    <property type="molecule type" value="Genomic_DNA"/>
</dbReference>
<dbReference type="Pfam" id="PF00563">
    <property type="entry name" value="EAL"/>
    <property type="match status" value="1"/>
</dbReference>
<keyword evidence="5" id="KW-1185">Reference proteome</keyword>
<feature type="transmembrane region" description="Helical" evidence="1">
    <location>
        <begin position="193"/>
        <end position="211"/>
    </location>
</feature>
<evidence type="ECO:0000259" key="3">
    <source>
        <dbReference type="PROSITE" id="PS50887"/>
    </source>
</evidence>
<protein>
    <recommendedName>
        <fullName evidence="6">Diguanylate cyclase/phosphodiesterase</fullName>
    </recommendedName>
</protein>
<dbReference type="PANTHER" id="PTHR44757">
    <property type="entry name" value="DIGUANYLATE CYCLASE DGCP"/>
    <property type="match status" value="1"/>
</dbReference>
<dbReference type="InterPro" id="IPR029787">
    <property type="entry name" value="Nucleotide_cyclase"/>
</dbReference>
<feature type="transmembrane region" description="Helical" evidence="1">
    <location>
        <begin position="60"/>
        <end position="80"/>
    </location>
</feature>
<dbReference type="Proteomes" id="UP000826722">
    <property type="component" value="Chromosome"/>
</dbReference>
<evidence type="ECO:0000313" key="5">
    <source>
        <dbReference type="Proteomes" id="UP000826722"/>
    </source>
</evidence>
<dbReference type="InterPro" id="IPR043128">
    <property type="entry name" value="Rev_trsase/Diguanyl_cyclase"/>
</dbReference>
<proteinExistence type="predicted"/>
<reference evidence="4" key="1">
    <citation type="journal article" date="2021" name="Arch. Microbiol.">
        <title>Methyloradius palustris gen. nov., sp. nov., a methanol-oxidizing bacterium isolated from snow.</title>
        <authorList>
            <person name="Miyadera T."/>
            <person name="Kojima H."/>
            <person name="Fukui M."/>
        </authorList>
    </citation>
    <scope>NUCLEOTIDE SEQUENCE</scope>
    <source>
        <strain evidence="4">Zm11</strain>
    </source>
</reference>
<accession>A0A8D5JKM9</accession>
<dbReference type="PANTHER" id="PTHR44757:SF2">
    <property type="entry name" value="BIOFILM ARCHITECTURE MAINTENANCE PROTEIN MBAA"/>
    <property type="match status" value="1"/>
</dbReference>
<dbReference type="InterPro" id="IPR052155">
    <property type="entry name" value="Biofilm_reg_signaling"/>
</dbReference>
<dbReference type="PROSITE" id="PS50883">
    <property type="entry name" value="EAL"/>
    <property type="match status" value="1"/>
</dbReference>
<dbReference type="KEGG" id="mpau:ZMTM_03290"/>
<feature type="transmembrane region" description="Helical" evidence="1">
    <location>
        <begin position="31"/>
        <end position="48"/>
    </location>
</feature>
<dbReference type="InterPro" id="IPR001633">
    <property type="entry name" value="EAL_dom"/>
</dbReference>
<dbReference type="GO" id="GO:0003824">
    <property type="term" value="F:catalytic activity"/>
    <property type="evidence" value="ECO:0007669"/>
    <property type="project" value="UniProtKB-ARBA"/>
</dbReference>
<dbReference type="SUPFAM" id="SSF55073">
    <property type="entry name" value="Nucleotide cyclase"/>
    <property type="match status" value="1"/>
</dbReference>